<evidence type="ECO:0000313" key="2">
    <source>
        <dbReference type="EMBL" id="KAF5344269.1"/>
    </source>
</evidence>
<proteinExistence type="predicted"/>
<evidence type="ECO:0000259" key="1">
    <source>
        <dbReference type="Pfam" id="PF05699"/>
    </source>
</evidence>
<dbReference type="Pfam" id="PF05699">
    <property type="entry name" value="Dimer_Tnp_hAT"/>
    <property type="match status" value="1"/>
</dbReference>
<accession>A0A8H5CM33</accession>
<reference evidence="2 3" key="1">
    <citation type="journal article" date="2020" name="ISME J.">
        <title>Uncovering the hidden diversity of litter-decomposition mechanisms in mushroom-forming fungi.</title>
        <authorList>
            <person name="Floudas D."/>
            <person name="Bentzer J."/>
            <person name="Ahren D."/>
            <person name="Johansson T."/>
            <person name="Persson P."/>
            <person name="Tunlid A."/>
        </authorList>
    </citation>
    <scope>NUCLEOTIDE SEQUENCE [LARGE SCALE GENOMIC DNA]</scope>
    <source>
        <strain evidence="2 3">CBS 291.85</strain>
    </source>
</reference>
<protein>
    <recommendedName>
        <fullName evidence="1">HAT C-terminal dimerisation domain-containing protein</fullName>
    </recommendedName>
</protein>
<dbReference type="InterPro" id="IPR012337">
    <property type="entry name" value="RNaseH-like_sf"/>
</dbReference>
<dbReference type="Proteomes" id="UP000559256">
    <property type="component" value="Unassembled WGS sequence"/>
</dbReference>
<keyword evidence="3" id="KW-1185">Reference proteome</keyword>
<name>A0A8H5CM33_9AGAR</name>
<evidence type="ECO:0000313" key="3">
    <source>
        <dbReference type="Proteomes" id="UP000559256"/>
    </source>
</evidence>
<comment type="caution">
    <text evidence="2">The sequence shown here is derived from an EMBL/GenBank/DDBJ whole genome shotgun (WGS) entry which is preliminary data.</text>
</comment>
<organism evidence="2 3">
    <name type="scientific">Tetrapyrgos nigripes</name>
    <dbReference type="NCBI Taxonomy" id="182062"/>
    <lineage>
        <taxon>Eukaryota</taxon>
        <taxon>Fungi</taxon>
        <taxon>Dikarya</taxon>
        <taxon>Basidiomycota</taxon>
        <taxon>Agaricomycotina</taxon>
        <taxon>Agaricomycetes</taxon>
        <taxon>Agaricomycetidae</taxon>
        <taxon>Agaricales</taxon>
        <taxon>Marasmiineae</taxon>
        <taxon>Marasmiaceae</taxon>
        <taxon>Tetrapyrgos</taxon>
    </lineage>
</organism>
<sequence length="283" mass="32613">MEWESVKLLTEKAQYQKCVDKLEGLVVARLFELTRMNMSQTGYKLRKHISYALKTRSQAICTALDNYNRAAAALKPPGPKLDWETDVRQKRWSEPAVRVVMDKYFKYLRAGEEIERLNLEIRRLATYLHDEDDFLLSKVEELLPVNPPLAHQIRLYHSHRGRFWEGGVTGKVSGLQPQGEDGKVNELDVIRWWGDTYPTLSRMTRDYLAIQGSGTPSERAFSSAGLTDHKSRNRLKPEMFAATQTLKAAYHNGHISAHRQASEHCKGPSKSFGRILFWRRRGQ</sequence>
<feature type="domain" description="HAT C-terminal dimerisation" evidence="1">
    <location>
        <begin position="185"/>
        <end position="244"/>
    </location>
</feature>
<dbReference type="GO" id="GO:0046983">
    <property type="term" value="F:protein dimerization activity"/>
    <property type="evidence" value="ECO:0007669"/>
    <property type="project" value="InterPro"/>
</dbReference>
<dbReference type="OrthoDB" id="2676448at2759"/>
<dbReference type="InterPro" id="IPR008906">
    <property type="entry name" value="HATC_C_dom"/>
</dbReference>
<gene>
    <name evidence="2" type="ORF">D9758_012358</name>
</gene>
<dbReference type="EMBL" id="JAACJM010000127">
    <property type="protein sequence ID" value="KAF5344269.1"/>
    <property type="molecule type" value="Genomic_DNA"/>
</dbReference>
<dbReference type="AlphaFoldDB" id="A0A8H5CM33"/>
<dbReference type="SUPFAM" id="SSF53098">
    <property type="entry name" value="Ribonuclease H-like"/>
    <property type="match status" value="1"/>
</dbReference>